<keyword evidence="5 10" id="KW-0443">Lipid metabolism</keyword>
<organism evidence="11 12">
    <name type="scientific">Candidatus Cytomitobacter indipagum</name>
    <dbReference type="NCBI Taxonomy" id="2601575"/>
    <lineage>
        <taxon>Bacteria</taxon>
        <taxon>Pseudomonadati</taxon>
        <taxon>Pseudomonadota</taxon>
        <taxon>Alphaproteobacteria</taxon>
        <taxon>Holosporales</taxon>
        <taxon>Holosporaceae</taxon>
        <taxon>Candidatus Cytomitobacter</taxon>
    </lineage>
</organism>
<dbReference type="InterPro" id="IPR003664">
    <property type="entry name" value="FA_synthesis"/>
</dbReference>
<evidence type="ECO:0000256" key="7">
    <source>
        <dbReference type="ARBA" id="ARBA00023264"/>
    </source>
</evidence>
<dbReference type="EMBL" id="CP043315">
    <property type="protein sequence ID" value="QEK37917.1"/>
    <property type="molecule type" value="Genomic_DNA"/>
</dbReference>
<dbReference type="GO" id="GO:0005737">
    <property type="term" value="C:cytoplasm"/>
    <property type="evidence" value="ECO:0007669"/>
    <property type="project" value="UniProtKB-SubCell"/>
</dbReference>
<dbReference type="GO" id="GO:0043811">
    <property type="term" value="F:phosphate:acyl-[acyl carrier protein] acyltransferase activity"/>
    <property type="evidence" value="ECO:0007669"/>
    <property type="project" value="UniProtKB-UniRule"/>
</dbReference>
<dbReference type="EC" id="2.3.1.274" evidence="8 10"/>
<dbReference type="GO" id="GO:0006633">
    <property type="term" value="P:fatty acid biosynthetic process"/>
    <property type="evidence" value="ECO:0007669"/>
    <property type="project" value="UniProtKB-UniRule"/>
</dbReference>
<comment type="catalytic activity">
    <reaction evidence="1 10">
        <text>a fatty acyl-[ACP] + phosphate = an acyl phosphate + holo-[ACP]</text>
        <dbReference type="Rhea" id="RHEA:42292"/>
        <dbReference type="Rhea" id="RHEA-COMP:9685"/>
        <dbReference type="Rhea" id="RHEA-COMP:14125"/>
        <dbReference type="ChEBI" id="CHEBI:43474"/>
        <dbReference type="ChEBI" id="CHEBI:59918"/>
        <dbReference type="ChEBI" id="CHEBI:64479"/>
        <dbReference type="ChEBI" id="CHEBI:138651"/>
        <dbReference type="EC" id="2.3.1.274"/>
    </reaction>
</comment>
<evidence type="ECO:0000256" key="10">
    <source>
        <dbReference type="HAMAP-Rule" id="MF_00019"/>
    </source>
</evidence>
<dbReference type="RefSeq" id="WP_148980764.1">
    <property type="nucleotide sequence ID" value="NZ_CP043315.1"/>
</dbReference>
<dbReference type="Gene3D" id="3.40.718.10">
    <property type="entry name" value="Isopropylmalate Dehydrogenase"/>
    <property type="match status" value="1"/>
</dbReference>
<comment type="similarity">
    <text evidence="10">Belongs to the PlsX family.</text>
</comment>
<protein>
    <recommendedName>
        <fullName evidence="8 10">Phosphate acyltransferase</fullName>
        <ecNumber evidence="8 10">2.3.1.274</ecNumber>
    </recommendedName>
    <alternativeName>
        <fullName evidence="10">Acyl-ACP phosphotransacylase</fullName>
    </alternativeName>
    <alternativeName>
        <fullName evidence="10">Acyl-[acyl-carrier-protein]--phosphate acyltransferase</fullName>
    </alternativeName>
    <alternativeName>
        <fullName evidence="10">Phosphate-acyl-ACP acyltransferase</fullName>
    </alternativeName>
</protein>
<evidence type="ECO:0000256" key="4">
    <source>
        <dbReference type="ARBA" id="ARBA00022679"/>
    </source>
</evidence>
<evidence type="ECO:0000256" key="1">
    <source>
        <dbReference type="ARBA" id="ARBA00001232"/>
    </source>
</evidence>
<comment type="subcellular location">
    <subcellularLocation>
        <location evidence="10">Cytoplasm</location>
    </subcellularLocation>
    <text evidence="10">Associated with the membrane possibly through PlsY.</text>
</comment>
<dbReference type="OrthoDB" id="9806408at2"/>
<evidence type="ECO:0000256" key="5">
    <source>
        <dbReference type="ARBA" id="ARBA00023098"/>
    </source>
</evidence>
<keyword evidence="7 10" id="KW-1208">Phospholipid metabolism</keyword>
<proteinExistence type="inferred from homology"/>
<dbReference type="UniPathway" id="UPA00085"/>
<evidence type="ECO:0000256" key="6">
    <source>
        <dbReference type="ARBA" id="ARBA00023209"/>
    </source>
</evidence>
<gene>
    <name evidence="10" type="primary">plsX</name>
    <name evidence="11" type="ORF">FZC35_00760</name>
</gene>
<dbReference type="InterPro" id="IPR012281">
    <property type="entry name" value="Phospholipid_synth_PlsX-like"/>
</dbReference>
<keyword evidence="3 10" id="KW-0444">Lipid biosynthesis</keyword>
<comment type="pathway">
    <text evidence="10">Lipid metabolism; phospholipid metabolism.</text>
</comment>
<keyword evidence="2 10" id="KW-0963">Cytoplasm</keyword>
<evidence type="ECO:0000256" key="8">
    <source>
        <dbReference type="ARBA" id="ARBA00024069"/>
    </source>
</evidence>
<dbReference type="PANTHER" id="PTHR30100:SF1">
    <property type="entry name" value="PHOSPHATE ACYLTRANSFERASE"/>
    <property type="match status" value="1"/>
</dbReference>
<evidence type="ECO:0000313" key="11">
    <source>
        <dbReference type="EMBL" id="QEK37917.1"/>
    </source>
</evidence>
<evidence type="ECO:0000313" key="12">
    <source>
        <dbReference type="Proteomes" id="UP000325155"/>
    </source>
</evidence>
<comment type="function">
    <text evidence="10">Catalyzes the reversible formation of acyl-phosphate (acyl-PO(4)) from acyl-[acyl-carrier-protein] (acyl-ACP). This enzyme utilizes acyl-ACP as fatty acyl donor, but not acyl-CoA.</text>
</comment>
<dbReference type="AlphaFoldDB" id="A0A5C0UDY9"/>
<evidence type="ECO:0000256" key="2">
    <source>
        <dbReference type="ARBA" id="ARBA00022490"/>
    </source>
</evidence>
<dbReference type="PIRSF" id="PIRSF002465">
    <property type="entry name" value="Phsphlp_syn_PlsX"/>
    <property type="match status" value="1"/>
</dbReference>
<name>A0A5C0UDY9_9PROT</name>
<keyword evidence="12" id="KW-1185">Reference proteome</keyword>
<dbReference type="GO" id="GO:0008654">
    <property type="term" value="P:phospholipid biosynthetic process"/>
    <property type="evidence" value="ECO:0007669"/>
    <property type="project" value="UniProtKB-KW"/>
</dbReference>
<dbReference type="HAMAP" id="MF_00019">
    <property type="entry name" value="PlsX"/>
    <property type="match status" value="1"/>
</dbReference>
<evidence type="ECO:0000256" key="3">
    <source>
        <dbReference type="ARBA" id="ARBA00022516"/>
    </source>
</evidence>
<accession>A0A5C0UDY9</accession>
<dbReference type="SUPFAM" id="SSF53659">
    <property type="entry name" value="Isocitrate/Isopropylmalate dehydrogenase-like"/>
    <property type="match status" value="1"/>
</dbReference>
<comment type="subunit">
    <text evidence="9 10">Homodimer. Probably interacts with PlsY.</text>
</comment>
<reference evidence="11 12" key="1">
    <citation type="submission" date="2019-08" db="EMBL/GenBank/DDBJ databases">
        <title>Highly reduced genomes of protist endosymbionts show evolutionary convergence.</title>
        <authorList>
            <person name="George E."/>
            <person name="Husnik F."/>
            <person name="Tashyreva D."/>
            <person name="Prokopchuk G."/>
            <person name="Horak A."/>
            <person name="Kwong W.K."/>
            <person name="Lukes J."/>
            <person name="Keeling P.J."/>
        </authorList>
    </citation>
    <scope>NUCLEOTIDE SEQUENCE [LARGE SCALE GENOMIC DNA]</scope>
    <source>
        <strain evidence="11">1605</strain>
    </source>
</reference>
<dbReference type="Pfam" id="PF02504">
    <property type="entry name" value="FA_synthesis"/>
    <property type="match status" value="1"/>
</dbReference>
<dbReference type="PANTHER" id="PTHR30100">
    <property type="entry name" value="FATTY ACID/PHOSPHOLIPID SYNTHESIS PROTEIN PLSX"/>
    <property type="match status" value="1"/>
</dbReference>
<evidence type="ECO:0000256" key="9">
    <source>
        <dbReference type="ARBA" id="ARBA00046608"/>
    </source>
</evidence>
<keyword evidence="6 10" id="KW-0594">Phospholipid biosynthesis</keyword>
<dbReference type="KEGG" id="cip:FZC35_00760"/>
<dbReference type="Proteomes" id="UP000325155">
    <property type="component" value="Chromosome"/>
</dbReference>
<sequence>MNKTFSIDCMGGDYGPQVVLDAAFHTLKEFKDLNLIFFLDKESKVSLDNLRIFSDRFEIRRCEKFLKADDSLLSMLKNAKFSTMKAALQSVSDKESSAVFTVGHTGPYFILAKKILGFIKGVNRIPLAVMIPSSNGSKVLTDIGANLECSATDLYKFGLLGKEFIKSVLSIDNPGISLINVGHEENKGTEELRNSASLFRKKIGNDFKGFIDADKIFTCEADVIVTDGFSGNCISKACEGTSRFIMSKFNKYWIVRKLISLFSDSADRYNGAVLLGINGLSIKAHGSSKEPSLVNALRTTYRFASKADLLMKNLNSIDFESNELQ</sequence>
<keyword evidence="4 10" id="KW-0808">Transferase</keyword>